<reference evidence="2" key="1">
    <citation type="submission" date="2021-05" db="EMBL/GenBank/DDBJ databases">
        <title>The genome of the haptophyte Pavlova lutheri (Diacronema luteri, Pavlovales) - a model for lipid biosynthesis in eukaryotic algae.</title>
        <authorList>
            <person name="Hulatt C.J."/>
            <person name="Posewitz M.C."/>
        </authorList>
    </citation>
    <scope>NUCLEOTIDE SEQUENCE</scope>
    <source>
        <strain evidence="2">NIVA-4/92</strain>
    </source>
</reference>
<keyword evidence="3" id="KW-1185">Reference proteome</keyword>
<dbReference type="AlphaFoldDB" id="A0A8J5XQX5"/>
<organism evidence="2 3">
    <name type="scientific">Diacronema lutheri</name>
    <name type="common">Unicellular marine alga</name>
    <name type="synonym">Monochrysis lutheri</name>
    <dbReference type="NCBI Taxonomy" id="2081491"/>
    <lineage>
        <taxon>Eukaryota</taxon>
        <taxon>Haptista</taxon>
        <taxon>Haptophyta</taxon>
        <taxon>Pavlovophyceae</taxon>
        <taxon>Pavlovales</taxon>
        <taxon>Pavlovaceae</taxon>
        <taxon>Diacronema</taxon>
    </lineage>
</organism>
<protein>
    <submittedName>
        <fullName evidence="2">Uncharacterized protein</fullName>
    </submittedName>
</protein>
<gene>
    <name evidence="2" type="ORF">KFE25_012352</name>
</gene>
<evidence type="ECO:0000313" key="2">
    <source>
        <dbReference type="EMBL" id="KAG8464989.1"/>
    </source>
</evidence>
<dbReference type="EMBL" id="JAGTXO010000011">
    <property type="protein sequence ID" value="KAG8464989.1"/>
    <property type="molecule type" value="Genomic_DNA"/>
</dbReference>
<comment type="caution">
    <text evidence="2">The sequence shown here is derived from an EMBL/GenBank/DDBJ whole genome shotgun (WGS) entry which is preliminary data.</text>
</comment>
<keyword evidence="1" id="KW-0472">Membrane</keyword>
<evidence type="ECO:0000256" key="1">
    <source>
        <dbReference type="SAM" id="Phobius"/>
    </source>
</evidence>
<keyword evidence="1" id="KW-0812">Transmembrane</keyword>
<feature type="transmembrane region" description="Helical" evidence="1">
    <location>
        <begin position="208"/>
        <end position="227"/>
    </location>
</feature>
<evidence type="ECO:0000313" key="3">
    <source>
        <dbReference type="Proteomes" id="UP000751190"/>
    </source>
</evidence>
<keyword evidence="1" id="KW-1133">Transmembrane helix</keyword>
<proteinExistence type="predicted"/>
<dbReference type="OrthoDB" id="10500712at2759"/>
<dbReference type="Proteomes" id="UP000751190">
    <property type="component" value="Unassembled WGS sequence"/>
</dbReference>
<feature type="transmembrane region" description="Helical" evidence="1">
    <location>
        <begin position="34"/>
        <end position="58"/>
    </location>
</feature>
<name>A0A8J5XQX5_DIALT</name>
<accession>A0A8J5XQX5</accession>
<sequence length="252" mass="26856">MEGAKSARIEEDLEEDAIVPNESTANTRGRRRTVLIAVVALSFFGGCAALTMLFAAALTHGVVRWSPSMCTLPGGVASVVVDGEDNNEGKHLDWGRVYARVDVGDRELIAFDTVVGKPHGNLRASRARFPTRTNASADGEAPLANDAPLRVPCALNPHYSDSCAIVSRFCRRGRAPVGGTCCSGRVVLGAAADELRAYARDGQHARTYFALLVIAALAATLCHLLVFSAQARARSRAAARLLSAEREVAELR</sequence>